<keyword evidence="2" id="KW-1133">Transmembrane helix</keyword>
<evidence type="ECO:0000313" key="3">
    <source>
        <dbReference type="Proteomes" id="UP000887577"/>
    </source>
</evidence>
<evidence type="ECO:0000313" key="4">
    <source>
        <dbReference type="WBParaSite" id="PSU_v2.g11352.t1"/>
    </source>
</evidence>
<feature type="compositionally biased region" description="Polar residues" evidence="1">
    <location>
        <begin position="54"/>
        <end position="68"/>
    </location>
</feature>
<dbReference type="Gene3D" id="1.10.287.70">
    <property type="match status" value="1"/>
</dbReference>
<dbReference type="WBParaSite" id="PSU_v2.g11352.t1">
    <property type="protein sequence ID" value="PSU_v2.g11352.t1"/>
    <property type="gene ID" value="PSU_v2.g11352"/>
</dbReference>
<accession>A0A914XXU6</accession>
<sequence length="297" mass="33907">MLTSYAFCNRLFGITKNSKLVTKVETRAIKVLKERRRSWRGKNKDKNLLKSPIEESTPSVDSPTSQKSPPDATALASASSSQETPKKRLPLSVNATVLLLFCMLGGLVYRAAGKEKAFIEGFFITFNLVANLTMSEMPHDLSNIFTMFYIAFFVIFGVAVLSMCADLAASELKWFFLKIHYFGRKINWKRKNAKKEQMEVEVKELLKIINQIRAKYPNKAQITPVDILEYMQELNGKSDSQYYITQHRRDTIAFMPRSIEALKFADDMENDDISQKQSVVIVLPDIDSEKTSLLEMM</sequence>
<name>A0A914XXU6_9BILA</name>
<keyword evidence="2" id="KW-0472">Membrane</keyword>
<protein>
    <submittedName>
        <fullName evidence="4">Uncharacterized protein</fullName>
    </submittedName>
</protein>
<feature type="transmembrane region" description="Helical" evidence="2">
    <location>
        <begin position="146"/>
        <end position="169"/>
    </location>
</feature>
<feature type="region of interest" description="Disordered" evidence="1">
    <location>
        <begin position="43"/>
        <end position="83"/>
    </location>
</feature>
<keyword evidence="2" id="KW-0812">Transmembrane</keyword>
<evidence type="ECO:0000256" key="1">
    <source>
        <dbReference type="SAM" id="MobiDB-lite"/>
    </source>
</evidence>
<dbReference type="Proteomes" id="UP000887577">
    <property type="component" value="Unplaced"/>
</dbReference>
<feature type="transmembrane region" description="Helical" evidence="2">
    <location>
        <begin position="91"/>
        <end position="110"/>
    </location>
</feature>
<evidence type="ECO:0000256" key="2">
    <source>
        <dbReference type="SAM" id="Phobius"/>
    </source>
</evidence>
<dbReference type="AlphaFoldDB" id="A0A914XXU6"/>
<reference evidence="4" key="1">
    <citation type="submission" date="2022-11" db="UniProtKB">
        <authorList>
            <consortium name="WormBaseParasite"/>
        </authorList>
    </citation>
    <scope>IDENTIFICATION</scope>
</reference>
<organism evidence="3 4">
    <name type="scientific">Panagrolaimus superbus</name>
    <dbReference type="NCBI Taxonomy" id="310955"/>
    <lineage>
        <taxon>Eukaryota</taxon>
        <taxon>Metazoa</taxon>
        <taxon>Ecdysozoa</taxon>
        <taxon>Nematoda</taxon>
        <taxon>Chromadorea</taxon>
        <taxon>Rhabditida</taxon>
        <taxon>Tylenchina</taxon>
        <taxon>Panagrolaimomorpha</taxon>
        <taxon>Panagrolaimoidea</taxon>
        <taxon>Panagrolaimidae</taxon>
        <taxon>Panagrolaimus</taxon>
    </lineage>
</organism>
<proteinExistence type="predicted"/>
<keyword evidence="3" id="KW-1185">Reference proteome</keyword>